<dbReference type="EMBL" id="JBBNAG010000010">
    <property type="protein sequence ID" value="KAK9099974.1"/>
    <property type="molecule type" value="Genomic_DNA"/>
</dbReference>
<gene>
    <name evidence="2" type="ORF">Scep_023404</name>
</gene>
<feature type="transmembrane region" description="Helical" evidence="1">
    <location>
        <begin position="280"/>
        <end position="301"/>
    </location>
</feature>
<dbReference type="Proteomes" id="UP001419268">
    <property type="component" value="Unassembled WGS sequence"/>
</dbReference>
<keyword evidence="3" id="KW-1185">Reference proteome</keyword>
<evidence type="ECO:0000313" key="3">
    <source>
        <dbReference type="Proteomes" id="UP001419268"/>
    </source>
</evidence>
<feature type="transmembrane region" description="Helical" evidence="1">
    <location>
        <begin position="191"/>
        <end position="224"/>
    </location>
</feature>
<keyword evidence="1" id="KW-1133">Transmembrane helix</keyword>
<dbReference type="AlphaFoldDB" id="A0AAP0HXB6"/>
<proteinExistence type="predicted"/>
<feature type="transmembrane region" description="Helical" evidence="1">
    <location>
        <begin position="48"/>
        <end position="70"/>
    </location>
</feature>
<dbReference type="PANTHER" id="PTHR33133:SF1">
    <property type="entry name" value="EXPRESSED PROTEIN-RELATED"/>
    <property type="match status" value="1"/>
</dbReference>
<reference evidence="2 3" key="1">
    <citation type="submission" date="2024-01" db="EMBL/GenBank/DDBJ databases">
        <title>Genome assemblies of Stephania.</title>
        <authorList>
            <person name="Yang L."/>
        </authorList>
    </citation>
    <scope>NUCLEOTIDE SEQUENCE [LARGE SCALE GENOMIC DNA]</scope>
    <source>
        <strain evidence="2">JXDWG</strain>
        <tissue evidence="2">Leaf</tissue>
    </source>
</reference>
<protein>
    <recommendedName>
        <fullName evidence="4">Transmembrane protein</fullName>
    </recommendedName>
</protein>
<keyword evidence="1" id="KW-0812">Transmembrane</keyword>
<name>A0AAP0HXB6_9MAGN</name>
<feature type="transmembrane region" description="Helical" evidence="1">
    <location>
        <begin position="258"/>
        <end position="274"/>
    </location>
</feature>
<evidence type="ECO:0008006" key="4">
    <source>
        <dbReference type="Google" id="ProtNLM"/>
    </source>
</evidence>
<organism evidence="2 3">
    <name type="scientific">Stephania cephalantha</name>
    <dbReference type="NCBI Taxonomy" id="152367"/>
    <lineage>
        <taxon>Eukaryota</taxon>
        <taxon>Viridiplantae</taxon>
        <taxon>Streptophyta</taxon>
        <taxon>Embryophyta</taxon>
        <taxon>Tracheophyta</taxon>
        <taxon>Spermatophyta</taxon>
        <taxon>Magnoliopsida</taxon>
        <taxon>Ranunculales</taxon>
        <taxon>Menispermaceae</taxon>
        <taxon>Menispermoideae</taxon>
        <taxon>Cissampelideae</taxon>
        <taxon>Stephania</taxon>
    </lineage>
</organism>
<feature type="transmembrane region" description="Helical" evidence="1">
    <location>
        <begin position="111"/>
        <end position="129"/>
    </location>
</feature>
<accession>A0AAP0HXB6</accession>
<feature type="transmembrane region" description="Helical" evidence="1">
    <location>
        <begin position="158"/>
        <end position="179"/>
    </location>
</feature>
<sequence>MAYQIRYHNEPLTTSTDSSPPSLSILAILTESLQIPGKNTKSKLTITLLTLFPFCFLSLCADLFTTPLIISVVSQMERLQTSTTNHSAPSNFSSIVGEILRQTCLLLGLEIAFLFGFCAAAFISISAAARSNATNYNLQELGLRELVSRVGRASKGHLITWIHISFITVSLVGLILILVGVMSVTMPELEILVPVVLGIIVVILGTLGYLYLAVIWVLSLVIAVVEEDFVSQRTYVHVGSIGRAREANSIKRRLKSSVLILGFSVVSVATALLLRFEVVMALSCMCFVKVFLCLGYAVFYYEFRLKYGDQIEEEERLLLGSYYAPPSTSTTIATRTSEATTSGAVNSAFTITITSRGDGCDEP</sequence>
<evidence type="ECO:0000313" key="2">
    <source>
        <dbReference type="EMBL" id="KAK9099974.1"/>
    </source>
</evidence>
<comment type="caution">
    <text evidence="2">The sequence shown here is derived from an EMBL/GenBank/DDBJ whole genome shotgun (WGS) entry which is preliminary data.</text>
</comment>
<dbReference type="PANTHER" id="PTHR33133">
    <property type="entry name" value="OS08G0107100 PROTEIN-RELATED"/>
    <property type="match status" value="1"/>
</dbReference>
<evidence type="ECO:0000256" key="1">
    <source>
        <dbReference type="SAM" id="Phobius"/>
    </source>
</evidence>
<keyword evidence="1" id="KW-0472">Membrane</keyword>